<sequence>MHIIFGLGLDSRRGPSSENSFNEPTLGPMGLLGLLETYLGLARPEVSVARRVTGYLGHLRQHDDGERFYSESLHADSVGTAAKLLTWRDEWRLGGWTGSAPDDAPRRLRELAHVERTAQGDIAPGQAERLAVVEVKLATERTPIECVRLVDPVETFPLAWQKVLALLPGVGQWEAQPNGHGQLRALQELAGRAVHEGNLPGTLPSISDGSVTLVQATSRATAEHWLSAWRAHDEVDRLIVCESLGDAVDATLVATGGVSCGFESPSELRPALQAVGLALETVWTPIDTGRLVEFLLHSIGPFSRSARGRLAKAIGEQPGIGGEAWCTARQEIAATQNGEKTVEEVAFWLEGERWSRDAGAPVDALAVRVERLLEALQHRLTGDANLASIYVPAIEQCSAVLDGLAEFKRQGVPSLLPRQVEQLISHGTPTGSNPAAIAQIGCMRSAPAAGVCVEPADEVIWWMPSTPVLPQSLPWTAAEVQALQKLGVELRDPQRELSYLARQWLRPLLAARRHFVLVLPPPGAEEHPFRQLIQKLVPDLETSCINLDSEVNETYVGMLADPLARLAFPETPRVIELKTPIELPRDPQSYTSLTELFNHPALYAIKRVARLRPNSIISTEEDNRLLGTLAHRVLERLFAHADALAWTSQHALDWFRANIDILLQTEGAPLLTQGAGVSQQRFKTICESAMISLLDHLRSAGAVSVRTEVEFEGVLGNVPLTGKVDLVVELQGKRTIALDVKWTGDKRYAAMLSEGRHLQLALYSALIEQKEKLPPVALGYFIVESGALFTTAMDVFPAAQVRVPRSGVTVNELLQQARESWKWRASQWEAGQIEVVADEVLDEAQGPEGTLAVEGLGPWHFDHLVLLGGWEQ</sequence>
<proteinExistence type="predicted"/>
<feature type="domain" description="PD-(D/E)XK endonuclease-like" evidence="2">
    <location>
        <begin position="589"/>
        <end position="833"/>
    </location>
</feature>
<evidence type="ECO:0000313" key="4">
    <source>
        <dbReference type="Proteomes" id="UP000675121"/>
    </source>
</evidence>
<evidence type="ECO:0000313" key="3">
    <source>
        <dbReference type="EMBL" id="CAE6934427.1"/>
    </source>
</evidence>
<dbReference type="RefSeq" id="WP_201139348.1">
    <property type="nucleotide sequence ID" value="NZ_CAJNAS010000016.1"/>
</dbReference>
<dbReference type="InterPro" id="IPR011604">
    <property type="entry name" value="PDDEXK-like_dom_sf"/>
</dbReference>
<dbReference type="Proteomes" id="UP000675121">
    <property type="component" value="Unassembled WGS sequence"/>
</dbReference>
<feature type="region of interest" description="Disordered" evidence="1">
    <location>
        <begin position="1"/>
        <end position="23"/>
    </location>
</feature>
<dbReference type="InterPro" id="IPR011335">
    <property type="entry name" value="Restrct_endonuc-II-like"/>
</dbReference>
<evidence type="ECO:0000256" key="1">
    <source>
        <dbReference type="SAM" id="MobiDB-lite"/>
    </source>
</evidence>
<keyword evidence="4" id="KW-1185">Reference proteome</keyword>
<name>A0A9N8N1E5_9BURK</name>
<dbReference type="SUPFAM" id="SSF52980">
    <property type="entry name" value="Restriction endonuclease-like"/>
    <property type="match status" value="1"/>
</dbReference>
<dbReference type="AlphaFoldDB" id="A0A9N8N1E5"/>
<dbReference type="Gene3D" id="3.90.320.10">
    <property type="match status" value="1"/>
</dbReference>
<accession>A0A9N8N1E5</accession>
<dbReference type="InterPro" id="IPR038726">
    <property type="entry name" value="PDDEXK_AddAB-type"/>
</dbReference>
<comment type="caution">
    <text evidence="3">The sequence shown here is derived from an EMBL/GenBank/DDBJ whole genome shotgun (WGS) entry which is preliminary data.</text>
</comment>
<reference evidence="3" key="1">
    <citation type="submission" date="2021-02" db="EMBL/GenBank/DDBJ databases">
        <authorList>
            <person name="Vanwijnsberghe S."/>
        </authorList>
    </citation>
    <scope>NUCLEOTIDE SEQUENCE</scope>
    <source>
        <strain evidence="3">R-70211</strain>
    </source>
</reference>
<gene>
    <name evidence="3" type="ORF">R70211_05304</name>
</gene>
<dbReference type="Pfam" id="PF12705">
    <property type="entry name" value="PDDEXK_1"/>
    <property type="match status" value="1"/>
</dbReference>
<evidence type="ECO:0000259" key="2">
    <source>
        <dbReference type="Pfam" id="PF12705"/>
    </source>
</evidence>
<organism evidence="3 4">
    <name type="scientific">Paraburkholderia domus</name>
    <dbReference type="NCBI Taxonomy" id="2793075"/>
    <lineage>
        <taxon>Bacteria</taxon>
        <taxon>Pseudomonadati</taxon>
        <taxon>Pseudomonadota</taxon>
        <taxon>Betaproteobacteria</taxon>
        <taxon>Burkholderiales</taxon>
        <taxon>Burkholderiaceae</taxon>
        <taxon>Paraburkholderia</taxon>
    </lineage>
</organism>
<protein>
    <recommendedName>
        <fullName evidence="2">PD-(D/E)XK endonuclease-like domain-containing protein</fullName>
    </recommendedName>
</protein>
<dbReference type="EMBL" id="CAJNAS010000016">
    <property type="protein sequence ID" value="CAE6934427.1"/>
    <property type="molecule type" value="Genomic_DNA"/>
</dbReference>